<reference evidence="2 3" key="1">
    <citation type="submission" date="2019-03" db="EMBL/GenBank/DDBJ databases">
        <title>Luteimonas zhaokaii sp.nov., isolated from the rectal contents of Plateau pika in Yushu, Qinghai Province, China.</title>
        <authorList>
            <person name="Zhang G."/>
        </authorList>
    </citation>
    <scope>NUCLEOTIDE SEQUENCE [LARGE SCALE GENOMIC DNA]</scope>
    <source>
        <strain evidence="2 3">B9</strain>
    </source>
</reference>
<gene>
    <name evidence="2" type="ORF">E2F46_07815</name>
</gene>
<dbReference type="OrthoDB" id="6058838at2"/>
<name>A0A4R5TVE6_9GAMM</name>
<feature type="signal peptide" evidence="1">
    <location>
        <begin position="1"/>
        <end position="18"/>
    </location>
</feature>
<comment type="caution">
    <text evidence="2">The sequence shown here is derived from an EMBL/GenBank/DDBJ whole genome shotgun (WGS) entry which is preliminary data.</text>
</comment>
<sequence>MRTLALALMSFLAFSAYGSRPLMGDEAMACISGGTPGEVGEMHGVSFNNGHELDALRPGTFASAVVLKSAEQHSAAFMVDGVITQTISFSFNDSPGRDVCFRYDNHEKIWSVSKTERNFCQGCNSEIQVRIGLYQSEPFTLNATNASDQPHRLYMRVFPRKKIALVISPATGEEVNRQLLEGSDMAGDNSYVESGSGISFNSGLTQHTVTPFKAGSVRLRSAYANGNTEERDLSFVPID</sequence>
<dbReference type="AlphaFoldDB" id="A0A4R5TVE6"/>
<dbReference type="RefSeq" id="WP_133321515.1">
    <property type="nucleotide sequence ID" value="NZ_SMTF01000004.1"/>
</dbReference>
<proteinExistence type="predicted"/>
<keyword evidence="3" id="KW-1185">Reference proteome</keyword>
<organism evidence="2 3">
    <name type="scientific">Luteimonas aestuarii</name>
    <dbReference type="NCBI Taxonomy" id="453837"/>
    <lineage>
        <taxon>Bacteria</taxon>
        <taxon>Pseudomonadati</taxon>
        <taxon>Pseudomonadota</taxon>
        <taxon>Gammaproteobacteria</taxon>
        <taxon>Lysobacterales</taxon>
        <taxon>Lysobacteraceae</taxon>
        <taxon>Luteimonas</taxon>
    </lineage>
</organism>
<dbReference type="EMBL" id="SMTF01000004">
    <property type="protein sequence ID" value="TDK25063.1"/>
    <property type="molecule type" value="Genomic_DNA"/>
</dbReference>
<feature type="chain" id="PRO_5020727013" evidence="1">
    <location>
        <begin position="19"/>
        <end position="239"/>
    </location>
</feature>
<keyword evidence="1" id="KW-0732">Signal</keyword>
<evidence type="ECO:0000313" key="3">
    <source>
        <dbReference type="Proteomes" id="UP000294796"/>
    </source>
</evidence>
<dbReference type="Proteomes" id="UP000294796">
    <property type="component" value="Unassembled WGS sequence"/>
</dbReference>
<evidence type="ECO:0000256" key="1">
    <source>
        <dbReference type="SAM" id="SignalP"/>
    </source>
</evidence>
<protein>
    <submittedName>
        <fullName evidence="2">Uncharacterized protein</fullName>
    </submittedName>
</protein>
<accession>A0A4R5TVE6</accession>
<evidence type="ECO:0000313" key="2">
    <source>
        <dbReference type="EMBL" id="TDK25063.1"/>
    </source>
</evidence>